<evidence type="ECO:0000313" key="2">
    <source>
        <dbReference type="EMBL" id="MFD2235716.1"/>
    </source>
</evidence>
<dbReference type="NCBIfam" id="TIGR03481">
    <property type="entry name" value="HpnM"/>
    <property type="match status" value="1"/>
</dbReference>
<dbReference type="InterPro" id="IPR017842">
    <property type="entry name" value="Hopanoid_biosyn-assoc_HpnM"/>
</dbReference>
<accession>A0ABW5CHG7</accession>
<dbReference type="PANTHER" id="PTHR36573">
    <property type="entry name" value="INTERMEMBRANE PHOSPHOLIPID TRANSPORT SYSTEM BINDING PROTEIN MLAC"/>
    <property type="match status" value="1"/>
</dbReference>
<feature type="chain" id="PRO_5047187607" evidence="1">
    <location>
        <begin position="26"/>
        <end position="203"/>
    </location>
</feature>
<proteinExistence type="predicted"/>
<dbReference type="RefSeq" id="WP_377319142.1">
    <property type="nucleotide sequence ID" value="NZ_JBHUIY010000067.1"/>
</dbReference>
<dbReference type="InterPro" id="IPR008869">
    <property type="entry name" value="MlaC/ttg2D"/>
</dbReference>
<dbReference type="Proteomes" id="UP001597296">
    <property type="component" value="Unassembled WGS sequence"/>
</dbReference>
<dbReference type="Pfam" id="PF05494">
    <property type="entry name" value="MlaC"/>
    <property type="match status" value="1"/>
</dbReference>
<keyword evidence="3" id="KW-1185">Reference proteome</keyword>
<dbReference type="PANTHER" id="PTHR36573:SF1">
    <property type="entry name" value="INTERMEMBRANE PHOSPHOLIPID TRANSPORT SYSTEM BINDING PROTEIN MLAC"/>
    <property type="match status" value="1"/>
</dbReference>
<reference evidence="3" key="1">
    <citation type="journal article" date="2019" name="Int. J. Syst. Evol. Microbiol.">
        <title>The Global Catalogue of Microorganisms (GCM) 10K type strain sequencing project: providing services to taxonomists for standard genome sequencing and annotation.</title>
        <authorList>
            <consortium name="The Broad Institute Genomics Platform"/>
            <consortium name="The Broad Institute Genome Sequencing Center for Infectious Disease"/>
            <person name="Wu L."/>
            <person name="Ma J."/>
        </authorList>
    </citation>
    <scope>NUCLEOTIDE SEQUENCE [LARGE SCALE GENOMIC DNA]</scope>
    <source>
        <strain evidence="3">KCTC 15012</strain>
    </source>
</reference>
<dbReference type="EMBL" id="JBHUIY010000067">
    <property type="protein sequence ID" value="MFD2235716.1"/>
    <property type="molecule type" value="Genomic_DNA"/>
</dbReference>
<gene>
    <name evidence="2" type="ORF">ACFSNB_18115</name>
</gene>
<organism evidence="2 3">
    <name type="scientific">Phaeospirillum tilakii</name>
    <dbReference type="NCBI Taxonomy" id="741673"/>
    <lineage>
        <taxon>Bacteria</taxon>
        <taxon>Pseudomonadati</taxon>
        <taxon>Pseudomonadota</taxon>
        <taxon>Alphaproteobacteria</taxon>
        <taxon>Rhodospirillales</taxon>
        <taxon>Rhodospirillaceae</taxon>
        <taxon>Phaeospirillum</taxon>
    </lineage>
</organism>
<dbReference type="InterPro" id="IPR042245">
    <property type="entry name" value="Tgt2/MlaC_sf"/>
</dbReference>
<feature type="signal peptide" evidence="1">
    <location>
        <begin position="1"/>
        <end position="25"/>
    </location>
</feature>
<name>A0ABW5CHG7_9PROT</name>
<sequence>MTSRLLAALGLAFVLIAGLSAPARAAGEAEAVISTFNDHLLETMKAGSKLNFKGRVDKLRPAVVATYDMAAMTRATLGVAATKLSPDEAGRLAEAYTRFSVANYAAQFDSWNGERFEVEAARPSTQGAVVVPTRIVPKDGEPIAIDYLLREEQGRWRVVDVFFQGTVSQVAMRRSEFLSIYRAKGLDGLIDTLDAQTAAQATN</sequence>
<evidence type="ECO:0000256" key="1">
    <source>
        <dbReference type="SAM" id="SignalP"/>
    </source>
</evidence>
<evidence type="ECO:0000313" key="3">
    <source>
        <dbReference type="Proteomes" id="UP001597296"/>
    </source>
</evidence>
<keyword evidence="1" id="KW-0732">Signal</keyword>
<comment type="caution">
    <text evidence="2">The sequence shown here is derived from an EMBL/GenBank/DDBJ whole genome shotgun (WGS) entry which is preliminary data.</text>
</comment>
<protein>
    <submittedName>
        <fullName evidence="2">ABC transporter substrate-binding protein</fullName>
    </submittedName>
</protein>
<dbReference type="Gene3D" id="3.10.450.710">
    <property type="entry name" value="Tgt2/MlaC"/>
    <property type="match status" value="1"/>
</dbReference>